<dbReference type="RefSeq" id="WP_013421982.1">
    <property type="nucleotide sequence ID" value="NC_014666.1"/>
</dbReference>
<keyword evidence="2" id="KW-1185">Reference proteome</keyword>
<sequence length="91" mass="9485">MALVERDPSDRTLVTHLGGAEITVRPEASSGAGNAPVVLLRLVSPMFDSFAVAYLGPVEATALARALLAAAEAADGRPGTTVHGWRNRPLH</sequence>
<dbReference type="HOGENOM" id="CLU_172450_0_0_11"/>
<dbReference type="OrthoDB" id="3217454at2"/>
<evidence type="ECO:0000313" key="1">
    <source>
        <dbReference type="EMBL" id="ADP78861.1"/>
    </source>
</evidence>
<dbReference type="InParanoid" id="E3IUY1"/>
<gene>
    <name evidence="1" type="ordered locus">FraEuI1c_0783</name>
</gene>
<dbReference type="EMBL" id="CP002299">
    <property type="protein sequence ID" value="ADP78861.1"/>
    <property type="molecule type" value="Genomic_DNA"/>
</dbReference>
<protein>
    <submittedName>
        <fullName evidence="1">Uncharacterized protein</fullName>
    </submittedName>
</protein>
<dbReference type="Proteomes" id="UP000002484">
    <property type="component" value="Chromosome"/>
</dbReference>
<dbReference type="AlphaFoldDB" id="E3IUY1"/>
<accession>E3IUY1</accession>
<dbReference type="KEGG" id="fri:FraEuI1c_0783"/>
<proteinExistence type="predicted"/>
<reference evidence="1 2" key="1">
    <citation type="submission" date="2010-10" db="EMBL/GenBank/DDBJ databases">
        <title>Complete sequence of Frankia sp. EuI1c.</title>
        <authorList>
            <consortium name="US DOE Joint Genome Institute"/>
            <person name="Lucas S."/>
            <person name="Copeland A."/>
            <person name="Lapidus A."/>
            <person name="Cheng J.-F."/>
            <person name="Bruce D."/>
            <person name="Goodwin L."/>
            <person name="Pitluck S."/>
            <person name="Chertkov O."/>
            <person name="Detter J.C."/>
            <person name="Han C."/>
            <person name="Tapia R."/>
            <person name="Land M."/>
            <person name="Hauser L."/>
            <person name="Jeffries C."/>
            <person name="Kyrpides N."/>
            <person name="Ivanova N."/>
            <person name="Mikhailova N."/>
            <person name="Beauchemin N."/>
            <person name="Sen A."/>
            <person name="Sur S.A."/>
            <person name="Gtari M."/>
            <person name="Wall L."/>
            <person name="Tisa L."/>
            <person name="Woyke T."/>
        </authorList>
    </citation>
    <scope>NUCLEOTIDE SEQUENCE [LARGE SCALE GENOMIC DNA]</scope>
    <source>
        <strain evidence="2">DSM 45817 / CECT 9037 / EuI1c</strain>
    </source>
</reference>
<organism evidence="1 2">
    <name type="scientific">Pseudofrankia inefficax (strain DSM 45817 / CECT 9037 / DDB 130130 / EuI1c)</name>
    <name type="common">Frankia inefficax</name>
    <dbReference type="NCBI Taxonomy" id="298654"/>
    <lineage>
        <taxon>Bacteria</taxon>
        <taxon>Bacillati</taxon>
        <taxon>Actinomycetota</taxon>
        <taxon>Actinomycetes</taxon>
        <taxon>Frankiales</taxon>
        <taxon>Frankiaceae</taxon>
        <taxon>Pseudofrankia</taxon>
    </lineage>
</organism>
<name>E3IUY1_PSEI1</name>
<evidence type="ECO:0000313" key="2">
    <source>
        <dbReference type="Proteomes" id="UP000002484"/>
    </source>
</evidence>